<protein>
    <submittedName>
        <fullName evidence="1">Cell surface protein</fullName>
    </submittedName>
</protein>
<dbReference type="AlphaFoldDB" id="K1S4Q8"/>
<sequence length="342" mass="37299">MKHFARIDWMSAALATLLAAGGSVACSESNDGPDTPPGGNASPYVTQVFDYRPAVGQFINELPEYKEGDTQETMNRKALEAIGNNNLGMVSLGGFGGYIVVGFDHTIENKAGLCDFRVQGNAFYANGQSGYGSSEPGVIEVSIDANGNGLPDDEWYEIAGSSYNEGSESWIEQAREAGNDVRTIRNYEITYHRPAAEPGTPTEEYIRWEDNQGGSGFRSMNPTHLQSYYPKWVKEDQITFSGTRLPQNGIDLSGVGNNFALYKFAYGYADNEPNTSDRSAIDIDWAVDADGQPANLSGVDFIRIHTGVNQENGWLGECSTEIMGVVDLHLIDVQIESNTIKQ</sequence>
<name>K1S4Q8_9ZZZZ</name>
<proteinExistence type="predicted"/>
<gene>
    <name evidence="1" type="ORF">LEA_15246</name>
</gene>
<dbReference type="EMBL" id="AJWY01010407">
    <property type="protein sequence ID" value="EKC55632.1"/>
    <property type="molecule type" value="Genomic_DNA"/>
</dbReference>
<accession>K1S4Q8</accession>
<organism evidence="1">
    <name type="scientific">human gut metagenome</name>
    <dbReference type="NCBI Taxonomy" id="408170"/>
    <lineage>
        <taxon>unclassified sequences</taxon>
        <taxon>metagenomes</taxon>
        <taxon>organismal metagenomes</taxon>
    </lineage>
</organism>
<reference evidence="1" key="1">
    <citation type="journal article" date="2013" name="Environ. Microbiol.">
        <title>Microbiota from the distal guts of lean and obese adolescents exhibit partial functional redundancy besides clear differences in community structure.</title>
        <authorList>
            <person name="Ferrer M."/>
            <person name="Ruiz A."/>
            <person name="Lanza F."/>
            <person name="Haange S.B."/>
            <person name="Oberbach A."/>
            <person name="Till H."/>
            <person name="Bargiela R."/>
            <person name="Campoy C."/>
            <person name="Segura M.T."/>
            <person name="Richter M."/>
            <person name="von Bergen M."/>
            <person name="Seifert J."/>
            <person name="Suarez A."/>
        </authorList>
    </citation>
    <scope>NUCLEOTIDE SEQUENCE</scope>
</reference>
<evidence type="ECO:0000313" key="1">
    <source>
        <dbReference type="EMBL" id="EKC55632.1"/>
    </source>
</evidence>
<dbReference type="PROSITE" id="PS51257">
    <property type="entry name" value="PROKAR_LIPOPROTEIN"/>
    <property type="match status" value="1"/>
</dbReference>
<comment type="caution">
    <text evidence="1">The sequence shown here is derived from an EMBL/GenBank/DDBJ whole genome shotgun (WGS) entry which is preliminary data.</text>
</comment>